<proteinExistence type="predicted"/>
<accession>A0AC34RRT1</accession>
<evidence type="ECO:0000313" key="1">
    <source>
        <dbReference type="Proteomes" id="UP000887576"/>
    </source>
</evidence>
<name>A0AC34RRT1_9BILA</name>
<dbReference type="Proteomes" id="UP000887576">
    <property type="component" value="Unplaced"/>
</dbReference>
<sequence>GKIPGWEKFAASVIKSRTIPTIVNSLRGREFVIPKKEDFEPLDMASLNENLIKHLFKYGFINENERQEMFGFFDFSLPRDVEQQEILWYQTDKEDFYLRYQQWRLSCLENEEIKTVPNLFYNDEKTKAFIQKLPMAPFLRAFARQYSHIFAQFEPTFKDPKVFRLPLIGLIVFAMTSNLNNFPEFRKMVISVIK</sequence>
<protein>
    <submittedName>
        <fullName evidence="2">Uncharacterized protein</fullName>
    </submittedName>
</protein>
<reference evidence="2" key="1">
    <citation type="submission" date="2022-11" db="UniProtKB">
        <authorList>
            <consortium name="WormBaseParasite"/>
        </authorList>
    </citation>
    <scope>IDENTIFICATION</scope>
</reference>
<organism evidence="1 2">
    <name type="scientific">Panagrolaimus sp. JU765</name>
    <dbReference type="NCBI Taxonomy" id="591449"/>
    <lineage>
        <taxon>Eukaryota</taxon>
        <taxon>Metazoa</taxon>
        <taxon>Ecdysozoa</taxon>
        <taxon>Nematoda</taxon>
        <taxon>Chromadorea</taxon>
        <taxon>Rhabditida</taxon>
        <taxon>Tylenchina</taxon>
        <taxon>Panagrolaimomorpha</taxon>
        <taxon>Panagrolaimoidea</taxon>
        <taxon>Panagrolaimidae</taxon>
        <taxon>Panagrolaimus</taxon>
    </lineage>
</organism>
<evidence type="ECO:0000313" key="2">
    <source>
        <dbReference type="WBParaSite" id="JU765_v2.g9658.t1"/>
    </source>
</evidence>
<dbReference type="WBParaSite" id="JU765_v2.g9658.t1">
    <property type="protein sequence ID" value="JU765_v2.g9658.t1"/>
    <property type="gene ID" value="JU765_v2.g9658"/>
</dbReference>